<dbReference type="InterPro" id="IPR029063">
    <property type="entry name" value="SAM-dependent_MTases_sf"/>
</dbReference>
<keyword evidence="6" id="KW-1185">Reference proteome</keyword>
<organism evidence="5 6">
    <name type="scientific">Paspalum vaginatum</name>
    <name type="common">seashore paspalum</name>
    <dbReference type="NCBI Taxonomy" id="158149"/>
    <lineage>
        <taxon>Eukaryota</taxon>
        <taxon>Viridiplantae</taxon>
        <taxon>Streptophyta</taxon>
        <taxon>Embryophyta</taxon>
        <taxon>Tracheophyta</taxon>
        <taxon>Spermatophyta</taxon>
        <taxon>Magnoliopsida</taxon>
        <taxon>Liliopsida</taxon>
        <taxon>Poales</taxon>
        <taxon>Poaceae</taxon>
        <taxon>PACMAD clade</taxon>
        <taxon>Panicoideae</taxon>
        <taxon>Andropogonodae</taxon>
        <taxon>Paspaleae</taxon>
        <taxon>Paspalinae</taxon>
        <taxon>Paspalum</taxon>
    </lineage>
</organism>
<dbReference type="Proteomes" id="UP001164776">
    <property type="component" value="Unassembled WGS sequence"/>
</dbReference>
<feature type="domain" description="O-methyltransferase C-terminal" evidence="4">
    <location>
        <begin position="160"/>
        <end position="251"/>
    </location>
</feature>
<dbReference type="InterPro" id="IPR036390">
    <property type="entry name" value="WH_DNA-bd_sf"/>
</dbReference>
<dbReference type="OrthoDB" id="757282at2759"/>
<dbReference type="InterPro" id="IPR036388">
    <property type="entry name" value="WH-like_DNA-bd_sf"/>
</dbReference>
<evidence type="ECO:0000259" key="4">
    <source>
        <dbReference type="Pfam" id="PF00891"/>
    </source>
</evidence>
<dbReference type="AlphaFoldDB" id="A0A9W7X7Y1"/>
<dbReference type="GO" id="GO:0046983">
    <property type="term" value="F:protein dimerization activity"/>
    <property type="evidence" value="ECO:0007669"/>
    <property type="project" value="InterPro"/>
</dbReference>
<dbReference type="PANTHER" id="PTHR11746">
    <property type="entry name" value="O-METHYLTRANSFERASE"/>
    <property type="match status" value="1"/>
</dbReference>
<accession>A0A9W7X7Y1</accession>
<dbReference type="GO" id="GO:0008171">
    <property type="term" value="F:O-methyltransferase activity"/>
    <property type="evidence" value="ECO:0007669"/>
    <property type="project" value="InterPro"/>
</dbReference>
<dbReference type="InterPro" id="IPR001077">
    <property type="entry name" value="COMT_C"/>
</dbReference>
<evidence type="ECO:0000256" key="3">
    <source>
        <dbReference type="ARBA" id="ARBA00022691"/>
    </source>
</evidence>
<reference evidence="5 6" key="1">
    <citation type="submission" date="2022-10" db="EMBL/GenBank/DDBJ databases">
        <title>WGS assembly of Paspalum vaginatum 540-79.</title>
        <authorList>
            <person name="Sun G."/>
            <person name="Wase N."/>
            <person name="Shu S."/>
            <person name="Jenkins J."/>
            <person name="Zhou B."/>
            <person name="Torres-Rodriguez J."/>
            <person name="Chen C."/>
            <person name="Sandor L."/>
            <person name="Plott C."/>
            <person name="Yoshinga Y."/>
            <person name="Daum C."/>
            <person name="Qi P."/>
            <person name="Barry K."/>
            <person name="Lipzen A."/>
            <person name="Berry L."/>
            <person name="Pedersen C."/>
            <person name="Gottilla T."/>
            <person name="Foltz A."/>
            <person name="Yu H."/>
            <person name="O'Malley R."/>
            <person name="Zhang C."/>
            <person name="Devos K."/>
            <person name="Sigmon B."/>
            <person name="Yu B."/>
            <person name="Obata T."/>
            <person name="Schmutz J."/>
            <person name="Schnable J."/>
        </authorList>
    </citation>
    <scope>NUCLEOTIDE SEQUENCE [LARGE SCALE GENOMIC DNA]</scope>
    <source>
        <strain evidence="6">cv. 540-79</strain>
    </source>
</reference>
<dbReference type="SUPFAM" id="SSF53335">
    <property type="entry name" value="S-adenosyl-L-methionine-dependent methyltransferases"/>
    <property type="match status" value="1"/>
</dbReference>
<proteinExistence type="predicted"/>
<dbReference type="Gene3D" id="3.40.50.150">
    <property type="entry name" value="Vaccinia Virus protein VP39"/>
    <property type="match status" value="1"/>
</dbReference>
<dbReference type="Gene3D" id="1.10.10.10">
    <property type="entry name" value="Winged helix-like DNA-binding domain superfamily/Winged helix DNA-binding domain"/>
    <property type="match status" value="1"/>
</dbReference>
<evidence type="ECO:0000313" key="6">
    <source>
        <dbReference type="Proteomes" id="UP001164776"/>
    </source>
</evidence>
<comment type="caution">
    <text evidence="5">The sequence shown here is derived from an EMBL/GenBank/DDBJ whole genome shotgun (WGS) entry which is preliminary data.</text>
</comment>
<dbReference type="InterPro" id="IPR016461">
    <property type="entry name" value="COMT-like"/>
</dbReference>
<dbReference type="EMBL" id="MU630364">
    <property type="protein sequence ID" value="KAJ1254061.1"/>
    <property type="molecule type" value="Genomic_DNA"/>
</dbReference>
<keyword evidence="3" id="KW-0949">S-adenosyl-L-methionine</keyword>
<dbReference type="SUPFAM" id="SSF46785">
    <property type="entry name" value="Winged helix' DNA-binding domain"/>
    <property type="match status" value="1"/>
</dbReference>
<sequence>MESIQEQHCTNQQAMLDAQLELWHSSIAFIKSMAFKSALELNIADAIHLLGGTATLAQISTRPGSTRPRYHASKSADDGDHVYGLTPASRLLVGTLSLTPILSLFLNNIFVSPFFDLGTWLQHELPAADLTLFEMSHRKAVWDVVGHDASMSLLFNTGMVADTHSLIDVAGGHGAAAQAIAKAFPHIECSVLDLAHVVASAPACTGLNYIVGDMFESIPPANAVFLKWVIHDWDDPQCVTILKNCKKAIPPRDVGEKEMRQEWGKIIYEAGFIDYKITPILGLRSFIELYP</sequence>
<dbReference type="Pfam" id="PF00891">
    <property type="entry name" value="Methyltransf_2"/>
    <property type="match status" value="1"/>
</dbReference>
<protein>
    <recommendedName>
        <fullName evidence="4">O-methyltransferase C-terminal domain-containing protein</fullName>
    </recommendedName>
</protein>
<evidence type="ECO:0000313" key="5">
    <source>
        <dbReference type="EMBL" id="KAJ1254061.1"/>
    </source>
</evidence>
<evidence type="ECO:0000256" key="2">
    <source>
        <dbReference type="ARBA" id="ARBA00022679"/>
    </source>
</evidence>
<gene>
    <name evidence="5" type="ORF">BS78_K126400</name>
</gene>
<dbReference type="GO" id="GO:0032259">
    <property type="term" value="P:methylation"/>
    <property type="evidence" value="ECO:0007669"/>
    <property type="project" value="UniProtKB-KW"/>
</dbReference>
<keyword evidence="1" id="KW-0489">Methyltransferase</keyword>
<name>A0A9W7X7Y1_9POAL</name>
<evidence type="ECO:0000256" key="1">
    <source>
        <dbReference type="ARBA" id="ARBA00022603"/>
    </source>
</evidence>
<dbReference type="PROSITE" id="PS51683">
    <property type="entry name" value="SAM_OMT_II"/>
    <property type="match status" value="1"/>
</dbReference>
<keyword evidence="2" id="KW-0808">Transferase</keyword>